<sequence>MFPFDITSPPPVLLSSISFNLALQQLFNAISSLLAHQHDLSLSLSVNNESSLPRPSLSYADVLKSSSKRPSFSIRQITPIGTVKPSRSCPPSPSSSPSPSPVSPPAPVPVPVQTQTSLSSSIQSVPVITPAPAPTSVPVPVDQAPSIVVPDIAANIDIELPMDKFSLSIRRLYPPVTTLCPQCEIYPKHVLNNDPSVSVVYYVYFVYYPLITLN</sequence>
<proteinExistence type="predicted"/>
<evidence type="ECO:0000313" key="2">
    <source>
        <dbReference type="EMBL" id="AYV86637.1"/>
    </source>
</evidence>
<protein>
    <submittedName>
        <fullName evidence="2">Uncharacterized protein</fullName>
    </submittedName>
</protein>
<gene>
    <name evidence="2" type="ORF">Sylvanvirus5_5</name>
</gene>
<accession>A0A3G5AHG5</accession>
<dbReference type="EMBL" id="MK072511">
    <property type="protein sequence ID" value="AYV86637.1"/>
    <property type="molecule type" value="Genomic_DNA"/>
</dbReference>
<evidence type="ECO:0000256" key="1">
    <source>
        <dbReference type="SAM" id="MobiDB-lite"/>
    </source>
</evidence>
<feature type="compositionally biased region" description="Pro residues" evidence="1">
    <location>
        <begin position="88"/>
        <end position="110"/>
    </location>
</feature>
<organism evidence="2">
    <name type="scientific">Sylvanvirus sp</name>
    <dbReference type="NCBI Taxonomy" id="2487774"/>
    <lineage>
        <taxon>Viruses</taxon>
    </lineage>
</organism>
<name>A0A3G5AHG5_9VIRU</name>
<reference evidence="2" key="1">
    <citation type="submission" date="2018-10" db="EMBL/GenBank/DDBJ databases">
        <title>Hidden diversity of soil giant viruses.</title>
        <authorList>
            <person name="Schulz F."/>
            <person name="Alteio L."/>
            <person name="Goudeau D."/>
            <person name="Ryan E.M."/>
            <person name="Malmstrom R.R."/>
            <person name="Blanchard J."/>
            <person name="Woyke T."/>
        </authorList>
    </citation>
    <scope>NUCLEOTIDE SEQUENCE</scope>
    <source>
        <strain evidence="2">SYV1</strain>
    </source>
</reference>
<feature type="region of interest" description="Disordered" evidence="1">
    <location>
        <begin position="81"/>
        <end position="110"/>
    </location>
</feature>